<dbReference type="Proteomes" id="UP000245910">
    <property type="component" value="Chromosome IIII"/>
</dbReference>
<protein>
    <submittedName>
        <fullName evidence="1">Uncharacterized protein</fullName>
    </submittedName>
</protein>
<evidence type="ECO:0000313" key="2">
    <source>
        <dbReference type="Proteomes" id="UP000245910"/>
    </source>
</evidence>
<keyword evidence="2" id="KW-1185">Reference proteome</keyword>
<evidence type="ECO:0000313" key="1">
    <source>
        <dbReference type="EMBL" id="CEI38755.1"/>
    </source>
</evidence>
<dbReference type="AlphaFoldDB" id="A0A2L2STI8"/>
<organism evidence="1 2">
    <name type="scientific">Fusarium venenatum</name>
    <dbReference type="NCBI Taxonomy" id="56646"/>
    <lineage>
        <taxon>Eukaryota</taxon>
        <taxon>Fungi</taxon>
        <taxon>Dikarya</taxon>
        <taxon>Ascomycota</taxon>
        <taxon>Pezizomycotina</taxon>
        <taxon>Sordariomycetes</taxon>
        <taxon>Hypocreomycetidae</taxon>
        <taxon>Hypocreales</taxon>
        <taxon>Nectriaceae</taxon>
        <taxon>Fusarium</taxon>
    </lineage>
</organism>
<dbReference type="EMBL" id="LN649232">
    <property type="protein sequence ID" value="CEI38755.1"/>
    <property type="molecule type" value="Genomic_DNA"/>
</dbReference>
<name>A0A2L2STI8_9HYPO</name>
<accession>A0A2L2STI8</accession>
<reference evidence="2" key="1">
    <citation type="submission" date="2014-10" db="EMBL/GenBank/DDBJ databases">
        <authorList>
            <person name="King R."/>
        </authorList>
    </citation>
    <scope>NUCLEOTIDE SEQUENCE [LARGE SCALE GENOMIC DNA]</scope>
    <source>
        <strain evidence="2">A3/5</strain>
    </source>
</reference>
<sequence length="86" mass="8856">MSLPFGINSSLLPSKPTQLPTQCELITISIKSGETGPPSPGRAAITASRQTGYKPGHGATVHSTRLGSWGNGEGEHGCSSNVIIKV</sequence>
<proteinExistence type="predicted"/>